<dbReference type="InterPro" id="IPR003018">
    <property type="entry name" value="GAF"/>
</dbReference>
<keyword evidence="9" id="KW-1185">Reference proteome</keyword>
<dbReference type="Gene3D" id="1.10.510.10">
    <property type="entry name" value="Transferase(Phosphotransferase) domain 1"/>
    <property type="match status" value="1"/>
</dbReference>
<feature type="domain" description="Histidine kinase" evidence="7">
    <location>
        <begin position="1549"/>
        <end position="1804"/>
    </location>
</feature>
<dbReference type="InterPro" id="IPR041664">
    <property type="entry name" value="AAA_16"/>
</dbReference>
<dbReference type="PROSITE" id="PS50011">
    <property type="entry name" value="PROTEIN_KINASE_DOM"/>
    <property type="match status" value="1"/>
</dbReference>
<keyword evidence="3" id="KW-0418">Kinase</keyword>
<dbReference type="PROSITE" id="PS50109">
    <property type="entry name" value="HIS_KIN"/>
    <property type="match status" value="1"/>
</dbReference>
<dbReference type="InterPro" id="IPR027417">
    <property type="entry name" value="P-loop_NTPase"/>
</dbReference>
<dbReference type="Proteomes" id="UP000632766">
    <property type="component" value="Unassembled WGS sequence"/>
</dbReference>
<dbReference type="SUPFAM" id="SSF55781">
    <property type="entry name" value="GAF domain-like"/>
    <property type="match status" value="1"/>
</dbReference>
<evidence type="ECO:0000256" key="3">
    <source>
        <dbReference type="ARBA" id="ARBA00022777"/>
    </source>
</evidence>
<evidence type="ECO:0000313" key="8">
    <source>
        <dbReference type="EMBL" id="MBH8564497.1"/>
    </source>
</evidence>
<dbReference type="InterPro" id="IPR003594">
    <property type="entry name" value="HATPase_dom"/>
</dbReference>
<evidence type="ECO:0000259" key="7">
    <source>
        <dbReference type="PROSITE" id="PS50109"/>
    </source>
</evidence>
<dbReference type="SMART" id="SM00220">
    <property type="entry name" value="S_TKc"/>
    <property type="match status" value="1"/>
</dbReference>
<reference evidence="8 9" key="1">
    <citation type="journal article" date="2021" name="Int. J. Syst. Evol. Microbiol.">
        <title>Amazonocrinis nigriterrae gen. nov., sp. nov., Atlanticothrix silvestris gen. nov., sp. nov. and Dendronalium phyllosphericum gen. nov., sp. nov., nostocacean cyanobacteria from Brazilian environments.</title>
        <authorList>
            <person name="Alvarenga D.O."/>
            <person name="Andreote A.P.D."/>
            <person name="Branco L.H.Z."/>
            <person name="Delbaje E."/>
            <person name="Cruz R.B."/>
            <person name="Varani A.M."/>
            <person name="Fiore M.F."/>
        </authorList>
    </citation>
    <scope>NUCLEOTIDE SEQUENCE [LARGE SCALE GENOMIC DNA]</scope>
    <source>
        <strain evidence="8 9">CENA67</strain>
    </source>
</reference>
<dbReference type="Pfam" id="PF00069">
    <property type="entry name" value="Pkinase"/>
    <property type="match status" value="1"/>
</dbReference>
<dbReference type="RefSeq" id="WP_198126337.1">
    <property type="nucleotide sequence ID" value="NZ_JAECZC010000044.1"/>
</dbReference>
<evidence type="ECO:0000256" key="1">
    <source>
        <dbReference type="ARBA" id="ARBA00000085"/>
    </source>
</evidence>
<dbReference type="SUPFAM" id="SSF55874">
    <property type="entry name" value="ATPase domain of HSP90 chaperone/DNA topoisomerase II/histidine kinase"/>
    <property type="match status" value="1"/>
</dbReference>
<dbReference type="InterPro" id="IPR005467">
    <property type="entry name" value="His_kinase_dom"/>
</dbReference>
<dbReference type="SUPFAM" id="SSF56112">
    <property type="entry name" value="Protein kinase-like (PK-like)"/>
    <property type="match status" value="1"/>
</dbReference>
<dbReference type="InterPro" id="IPR004358">
    <property type="entry name" value="Sig_transdc_His_kin-like_C"/>
</dbReference>
<evidence type="ECO:0000256" key="4">
    <source>
        <dbReference type="ARBA" id="ARBA00023012"/>
    </source>
</evidence>
<dbReference type="InterPro" id="IPR000719">
    <property type="entry name" value="Prot_kinase_dom"/>
</dbReference>
<dbReference type="EMBL" id="JAECZC010000044">
    <property type="protein sequence ID" value="MBH8564497.1"/>
    <property type="molecule type" value="Genomic_DNA"/>
</dbReference>
<name>A0A8J7HWD4_9NOST</name>
<dbReference type="InterPro" id="IPR029016">
    <property type="entry name" value="GAF-like_dom_sf"/>
</dbReference>
<sequence>MLSTLKIPGYDISEVIHEGVNTIVYRGESQPEQEKVILKVLKAEYPTLEQITRLKHEYSITENLHLNGVVKVLRQEVHQNRLVLVAQDIGGISLKTMLEKQDSILPLQTFLNIAIQISRSLISLHTHHIIHKDIKPSNIIINPQTFEVKLTDFSIASRLSKETPFLANFNQLEGTLAYMSPEQTGRMNRIVDYRTDFYSLGVTFYEMLTCRLPYEGSEPIEIVHCHIAKEPTSIQKFNPEVPAPVAAIVSKLMAKNAEERYQSAAGLLADLQFCLTQLENTGEIIQFIPGQKDRVAQLLIPQKLYGREQEVSSLLAAFDRISHGESELMLVSGYSGIGKSSLVNEVHKPVVRQRGYFISGKFDQMGRSVPYASIIQAFQFLMRQLLTENTQQLQKWKQKLQAALGANGQVIIDVIPEVELIIGRQPEVAQLGATEAQNRFNRVFQRFIQVFCQKEHPLVLFLDDLQWADSASLNLLQVLMTNVENKYLLLIGAYRDNEVSAGHPLIQTLDGIKNTGTTINNIILRPLSIIHVQQILLDTFVETDNFAALQELANLLFNKTQGNPFFFTQLLKTLHQENLLKFDFITGEWQWNIQDIQSTTTVDKSVVELIAENIQKLPDATQMVLILSACVGARFSLDVLAIVSEQSLLMTAEALQPALQQGLILPLNNNYKVPLLFAVQELKALGFDDSKVMYRFLHDRVQQACYSLIVDQDKKKTHLKIGKLLLKNTPTTEIESNIFDIVNQLNMGIDTFTQQREKDELAKLNLKAGRKAKAAAAYEGAFKYFNIGLELLSSQSWQIQYDLTLALYESATEAAYLTTNFAMMEQWTDIVLQQAKTIVDKVKVYEVKIQTRIAQGKLIEAIKVGLKVLELLDIKLSETATFEDVPQALQETANYLHGKNISDFIKLPIMTDVSKLAAMRILSCITAPTFLAAPPLFSLTIFAQVKLSIQYGNSPFSPFAYASYGLILHAIVGDIEAGYEFGKLALSLVEQLNAYEMKARTFFSATVFIKHVKEHIVQTLPLLREAFSSGLENGDLEYAGWSAMYQYQYSFFIGQELGTLEREMSVFSNTFSEFKQAVVLSYHENCLQVVLNLQGKAKDPCRLVGVYDEETMLPLLLEANEVVGLCFFYIYKLLLCFLFRKYTEAVVNAEQLSKYLDGGRGSIFVPLFYFYDSLARLAVYFDTDITQRQEILDKVQANQEKLHISAQYAPMNYQHKYDLVEAEKYRILGHKYQAMDYYDRAIAGAAKNSYIQEEALANECAALFYSGLGKQKIAKGYMTEAYYSYIKWGAIAKVKHLEKTYPELTIRTPAAEIEIDANSSIFTNTISPTISTTKGTIANNSNILDLATVIKASSAISNNIILESLPRTLLHVVLENAGAQKGGLILEKDNQLFIEAIDTNEQEMDIVQQSIPIEESQYIPIKLINYVARTHQALVIGNATIDPISKNDFYINQYQCKSILCVPLIYQRSFIGIFYLENNLITDAFTPARLELITILASQAAIAIKNARLYAWEQEKSQELQQALSKLQQTQAQLVHTEKISSLGQLVAGVAHEVNNPVGFINGNLSHASQYIEDLINHLQLYIKHYPDPVPEIVEDAENIDLEYLLSDLPKMISSMKLGTIRIKDIMQSLRNFSRVDGNNKKAVDICEGIDTTLMILSHRLKAKAERPEIKVVKQYEKLPLIECYPGQLNQVFMNLLSNAIDALEESNVGKTYSEVEKNPNIITIHTFATDQQVTISIADNGLGMSEEVRQRLFNAFFTTKAEGKGTGLGLSISYQIITEAHGGTLKCLSSKGEGAEFVIKIPI</sequence>
<dbReference type="Pfam" id="PF01590">
    <property type="entry name" value="GAF"/>
    <property type="match status" value="1"/>
</dbReference>
<dbReference type="SMART" id="SM00387">
    <property type="entry name" value="HATPase_c"/>
    <property type="match status" value="1"/>
</dbReference>
<protein>
    <recommendedName>
        <fullName evidence="2">histidine kinase</fullName>
        <ecNumber evidence="2">2.7.13.3</ecNumber>
    </recommendedName>
</protein>
<feature type="coiled-coil region" evidence="5">
    <location>
        <begin position="1510"/>
        <end position="1540"/>
    </location>
</feature>
<dbReference type="Gene3D" id="3.40.50.300">
    <property type="entry name" value="P-loop containing nucleotide triphosphate hydrolases"/>
    <property type="match status" value="1"/>
</dbReference>
<comment type="catalytic activity">
    <reaction evidence="1">
        <text>ATP + protein L-histidine = ADP + protein N-phospho-L-histidine.</text>
        <dbReference type="EC" id="2.7.13.3"/>
    </reaction>
</comment>
<organism evidence="8 9">
    <name type="scientific">Amazonocrinis nigriterrae CENA67</name>
    <dbReference type="NCBI Taxonomy" id="2794033"/>
    <lineage>
        <taxon>Bacteria</taxon>
        <taxon>Bacillati</taxon>
        <taxon>Cyanobacteriota</taxon>
        <taxon>Cyanophyceae</taxon>
        <taxon>Nostocales</taxon>
        <taxon>Nostocaceae</taxon>
        <taxon>Amazonocrinis</taxon>
        <taxon>Amazonocrinis nigriterrae</taxon>
    </lineage>
</organism>
<keyword evidence="4" id="KW-0902">Two-component regulatory system</keyword>
<dbReference type="GO" id="GO:0004673">
    <property type="term" value="F:protein histidine kinase activity"/>
    <property type="evidence" value="ECO:0007669"/>
    <property type="project" value="UniProtKB-EC"/>
</dbReference>
<dbReference type="Gene3D" id="3.30.450.40">
    <property type="match status" value="1"/>
</dbReference>
<dbReference type="SUPFAM" id="SSF52540">
    <property type="entry name" value="P-loop containing nucleoside triphosphate hydrolases"/>
    <property type="match status" value="1"/>
</dbReference>
<dbReference type="Gene3D" id="3.30.565.10">
    <property type="entry name" value="Histidine kinase-like ATPase, C-terminal domain"/>
    <property type="match status" value="1"/>
</dbReference>
<dbReference type="Gene3D" id="3.30.200.20">
    <property type="entry name" value="Phosphorylase Kinase, domain 1"/>
    <property type="match status" value="1"/>
</dbReference>
<dbReference type="PANTHER" id="PTHR43642">
    <property type="entry name" value="HYBRID SIGNAL TRANSDUCTION HISTIDINE KINASE G"/>
    <property type="match status" value="1"/>
</dbReference>
<dbReference type="Gene3D" id="1.10.287.130">
    <property type="match status" value="1"/>
</dbReference>
<evidence type="ECO:0000313" key="9">
    <source>
        <dbReference type="Proteomes" id="UP000632766"/>
    </source>
</evidence>
<dbReference type="CDD" id="cd14014">
    <property type="entry name" value="STKc_PknB_like"/>
    <property type="match status" value="1"/>
</dbReference>
<dbReference type="InterPro" id="IPR011009">
    <property type="entry name" value="Kinase-like_dom_sf"/>
</dbReference>
<evidence type="ECO:0000256" key="2">
    <source>
        <dbReference type="ARBA" id="ARBA00012438"/>
    </source>
</evidence>
<dbReference type="InterPro" id="IPR053159">
    <property type="entry name" value="Hybrid_Histidine_Kinase"/>
</dbReference>
<keyword evidence="5" id="KW-0175">Coiled coil</keyword>
<comment type="caution">
    <text evidence="8">The sequence shown here is derived from an EMBL/GenBank/DDBJ whole genome shotgun (WGS) entry which is preliminary data.</text>
</comment>
<dbReference type="PANTHER" id="PTHR43642:SF1">
    <property type="entry name" value="HYBRID SIGNAL TRANSDUCTION HISTIDINE KINASE G"/>
    <property type="match status" value="1"/>
</dbReference>
<dbReference type="InterPro" id="IPR008271">
    <property type="entry name" value="Ser/Thr_kinase_AS"/>
</dbReference>
<dbReference type="PRINTS" id="PR00344">
    <property type="entry name" value="BCTRLSENSOR"/>
</dbReference>
<dbReference type="SMART" id="SM00065">
    <property type="entry name" value="GAF"/>
    <property type="match status" value="1"/>
</dbReference>
<dbReference type="PROSITE" id="PS00108">
    <property type="entry name" value="PROTEIN_KINASE_ST"/>
    <property type="match status" value="1"/>
</dbReference>
<accession>A0A8J7HWD4</accession>
<evidence type="ECO:0000256" key="5">
    <source>
        <dbReference type="SAM" id="Coils"/>
    </source>
</evidence>
<dbReference type="InterPro" id="IPR036890">
    <property type="entry name" value="HATPase_C_sf"/>
</dbReference>
<proteinExistence type="predicted"/>
<feature type="domain" description="Protein kinase" evidence="6">
    <location>
        <begin position="10"/>
        <end position="273"/>
    </location>
</feature>
<dbReference type="GO" id="GO:0000160">
    <property type="term" value="P:phosphorelay signal transduction system"/>
    <property type="evidence" value="ECO:0007669"/>
    <property type="project" value="UniProtKB-KW"/>
</dbReference>
<dbReference type="Pfam" id="PF02518">
    <property type="entry name" value="HATPase_c"/>
    <property type="match status" value="1"/>
</dbReference>
<dbReference type="Pfam" id="PF13191">
    <property type="entry name" value="AAA_16"/>
    <property type="match status" value="1"/>
</dbReference>
<evidence type="ECO:0000259" key="6">
    <source>
        <dbReference type="PROSITE" id="PS50011"/>
    </source>
</evidence>
<dbReference type="GO" id="GO:0005524">
    <property type="term" value="F:ATP binding"/>
    <property type="evidence" value="ECO:0007669"/>
    <property type="project" value="InterPro"/>
</dbReference>
<gene>
    <name evidence="8" type="ORF">I8748_20305</name>
</gene>
<dbReference type="EC" id="2.7.13.3" evidence="2"/>
<keyword evidence="3" id="KW-0808">Transferase</keyword>